<sequence>MAATPGDGAAMNCLVYAFDLFFVGKISVQYTGRNPNPYCCLLGPFTTGESAGYRDPEMTEGQDLNTVLQAMNVQLQALQQAQAATTRELEATKASAQITLTQSQSVVSGQSGETVTIKCQTSSSVYNSNYKVDILDWVQQRSGVPSRGIIYDGVHLVSGVPSRFSGSGGGTEFTLTITGVQHEDAGYYYCVQRLTTPHTVTES</sequence>
<reference evidence="3 4" key="1">
    <citation type="journal article" date="2021" name="Cell">
        <title>Tracing the genetic footprints of vertebrate landing in non-teleost ray-finned fishes.</title>
        <authorList>
            <person name="Bi X."/>
            <person name="Wang K."/>
            <person name="Yang L."/>
            <person name="Pan H."/>
            <person name="Jiang H."/>
            <person name="Wei Q."/>
            <person name="Fang M."/>
            <person name="Yu H."/>
            <person name="Zhu C."/>
            <person name="Cai Y."/>
            <person name="He Y."/>
            <person name="Gan X."/>
            <person name="Zeng H."/>
            <person name="Yu D."/>
            <person name="Zhu Y."/>
            <person name="Jiang H."/>
            <person name="Qiu Q."/>
            <person name="Yang H."/>
            <person name="Zhang Y.E."/>
            <person name="Wang W."/>
            <person name="Zhu M."/>
            <person name="He S."/>
            <person name="Zhang G."/>
        </authorList>
    </citation>
    <scope>NUCLEOTIDE SEQUENCE [LARGE SCALE GENOMIC DNA]</scope>
    <source>
        <strain evidence="3">Bchr_013</strain>
    </source>
</reference>
<protein>
    <submittedName>
        <fullName evidence="3">KV12 protein</fullName>
    </submittedName>
</protein>
<dbReference type="InterPro" id="IPR013106">
    <property type="entry name" value="Ig_V-set"/>
</dbReference>
<feature type="non-terminal residue" evidence="3">
    <location>
        <position position="1"/>
    </location>
</feature>
<feature type="coiled-coil region" evidence="1">
    <location>
        <begin position="68"/>
        <end position="95"/>
    </location>
</feature>
<evidence type="ECO:0000313" key="3">
    <source>
        <dbReference type="EMBL" id="KAG2464726.1"/>
    </source>
</evidence>
<dbReference type="EMBL" id="JAATIS010003413">
    <property type="protein sequence ID" value="KAG2464726.1"/>
    <property type="molecule type" value="Genomic_DNA"/>
</dbReference>
<dbReference type="SUPFAM" id="SSF48726">
    <property type="entry name" value="Immunoglobulin"/>
    <property type="match status" value="1"/>
</dbReference>
<dbReference type="AlphaFoldDB" id="A0A8X8BQZ9"/>
<dbReference type="SMART" id="SM00409">
    <property type="entry name" value="IG"/>
    <property type="match status" value="1"/>
</dbReference>
<dbReference type="PROSITE" id="PS50835">
    <property type="entry name" value="IG_LIKE"/>
    <property type="match status" value="1"/>
</dbReference>
<dbReference type="SMART" id="SM00406">
    <property type="entry name" value="IGv"/>
    <property type="match status" value="1"/>
</dbReference>
<name>A0A8X8BQZ9_POLSE</name>
<dbReference type="InterPro" id="IPR003599">
    <property type="entry name" value="Ig_sub"/>
</dbReference>
<dbReference type="InterPro" id="IPR050150">
    <property type="entry name" value="IgV_Light_Chain"/>
</dbReference>
<keyword evidence="1" id="KW-0175">Coiled coil</keyword>
<evidence type="ECO:0000313" key="4">
    <source>
        <dbReference type="Proteomes" id="UP000886611"/>
    </source>
</evidence>
<accession>A0A8X8BQZ9</accession>
<feature type="domain" description="Ig-like" evidence="2">
    <location>
        <begin position="96"/>
        <end position="201"/>
    </location>
</feature>
<dbReference type="Pfam" id="PF07686">
    <property type="entry name" value="V-set"/>
    <property type="match status" value="1"/>
</dbReference>
<evidence type="ECO:0000256" key="1">
    <source>
        <dbReference type="SAM" id="Coils"/>
    </source>
</evidence>
<organism evidence="3 4">
    <name type="scientific">Polypterus senegalus</name>
    <name type="common">Senegal bichir</name>
    <dbReference type="NCBI Taxonomy" id="55291"/>
    <lineage>
        <taxon>Eukaryota</taxon>
        <taxon>Metazoa</taxon>
        <taxon>Chordata</taxon>
        <taxon>Craniata</taxon>
        <taxon>Vertebrata</taxon>
        <taxon>Euteleostomi</taxon>
        <taxon>Actinopterygii</taxon>
        <taxon>Polypteriformes</taxon>
        <taxon>Polypteridae</taxon>
        <taxon>Polypterus</taxon>
    </lineage>
</organism>
<proteinExistence type="predicted"/>
<dbReference type="InterPro" id="IPR007110">
    <property type="entry name" value="Ig-like_dom"/>
</dbReference>
<keyword evidence="4" id="KW-1185">Reference proteome</keyword>
<evidence type="ECO:0000259" key="2">
    <source>
        <dbReference type="PROSITE" id="PS50835"/>
    </source>
</evidence>
<dbReference type="InterPro" id="IPR036179">
    <property type="entry name" value="Ig-like_dom_sf"/>
</dbReference>
<dbReference type="PANTHER" id="PTHR23267">
    <property type="entry name" value="IMMUNOGLOBULIN LIGHT CHAIN"/>
    <property type="match status" value="1"/>
</dbReference>
<feature type="non-terminal residue" evidence="3">
    <location>
        <position position="203"/>
    </location>
</feature>
<dbReference type="Gene3D" id="2.60.40.10">
    <property type="entry name" value="Immunoglobulins"/>
    <property type="match status" value="1"/>
</dbReference>
<gene>
    <name evidence="3" type="primary">Kv12_2</name>
    <name evidence="3" type="ORF">GTO96_0023347</name>
</gene>
<dbReference type="Proteomes" id="UP000886611">
    <property type="component" value="Unassembled WGS sequence"/>
</dbReference>
<comment type="caution">
    <text evidence="3">The sequence shown here is derived from an EMBL/GenBank/DDBJ whole genome shotgun (WGS) entry which is preliminary data.</text>
</comment>
<dbReference type="InterPro" id="IPR013783">
    <property type="entry name" value="Ig-like_fold"/>
</dbReference>